<feature type="transmembrane region" description="Helical" evidence="1">
    <location>
        <begin position="6"/>
        <end position="27"/>
    </location>
</feature>
<keyword evidence="1" id="KW-0472">Membrane</keyword>
<organism evidence="2 3">
    <name type="scientific">Thermovibrio guaymasensis</name>
    <dbReference type="NCBI Taxonomy" id="240167"/>
    <lineage>
        <taxon>Bacteria</taxon>
        <taxon>Pseudomonadati</taxon>
        <taxon>Aquificota</taxon>
        <taxon>Aquificia</taxon>
        <taxon>Desulfurobacteriales</taxon>
        <taxon>Desulfurobacteriaceae</taxon>
        <taxon>Thermovibrio</taxon>
    </lineage>
</organism>
<dbReference type="EMBL" id="RBIE01000003">
    <property type="protein sequence ID" value="RKQ60648.1"/>
    <property type="molecule type" value="Genomic_DNA"/>
</dbReference>
<dbReference type="AlphaFoldDB" id="A0A420W653"/>
<evidence type="ECO:0000313" key="3">
    <source>
        <dbReference type="Proteomes" id="UP000280881"/>
    </source>
</evidence>
<comment type="caution">
    <text evidence="2">The sequence shown here is derived from an EMBL/GenBank/DDBJ whole genome shotgun (WGS) entry which is preliminary data.</text>
</comment>
<gene>
    <name evidence="2" type="ORF">C7457_1477</name>
</gene>
<evidence type="ECO:0000256" key="1">
    <source>
        <dbReference type="SAM" id="Phobius"/>
    </source>
</evidence>
<evidence type="ECO:0000313" key="2">
    <source>
        <dbReference type="EMBL" id="RKQ60648.1"/>
    </source>
</evidence>
<reference evidence="2 3" key="1">
    <citation type="submission" date="2018-10" db="EMBL/GenBank/DDBJ databases">
        <title>Genomic Encyclopedia of Type Strains, Phase IV (KMG-IV): sequencing the most valuable type-strain genomes for metagenomic binning, comparative biology and taxonomic classification.</title>
        <authorList>
            <person name="Goeker M."/>
        </authorList>
    </citation>
    <scope>NUCLEOTIDE SEQUENCE [LARGE SCALE GENOMIC DNA]</scope>
    <source>
        <strain evidence="2 3">DSM 15521</strain>
    </source>
</reference>
<keyword evidence="1" id="KW-1133">Transmembrane helix</keyword>
<keyword evidence="1" id="KW-0812">Transmembrane</keyword>
<name>A0A420W653_9BACT</name>
<accession>A0A420W653</accession>
<protein>
    <submittedName>
        <fullName evidence="2">Uncharacterized protein</fullName>
    </submittedName>
</protein>
<proteinExistence type="predicted"/>
<dbReference type="Proteomes" id="UP000280881">
    <property type="component" value="Unassembled WGS sequence"/>
</dbReference>
<keyword evidence="3" id="KW-1185">Reference proteome</keyword>
<sequence length="32" mass="3588">MFIKVFVVILVIITSILLLLMAIGSTVRARKK</sequence>